<name>A0ABM0ZVB9_APLCA</name>
<reference evidence="3" key="1">
    <citation type="submission" date="2025-08" db="UniProtKB">
        <authorList>
            <consortium name="RefSeq"/>
        </authorList>
    </citation>
    <scope>IDENTIFICATION</scope>
</reference>
<dbReference type="RefSeq" id="XP_012935239.1">
    <property type="nucleotide sequence ID" value="XM_013079785.1"/>
</dbReference>
<gene>
    <name evidence="3" type="primary">LOC106011150</name>
</gene>
<proteinExistence type="predicted"/>
<feature type="transmembrane region" description="Helical" evidence="1">
    <location>
        <begin position="70"/>
        <end position="88"/>
    </location>
</feature>
<evidence type="ECO:0000313" key="3">
    <source>
        <dbReference type="RefSeq" id="XP_012935239.1"/>
    </source>
</evidence>
<evidence type="ECO:0000313" key="2">
    <source>
        <dbReference type="Proteomes" id="UP000694888"/>
    </source>
</evidence>
<organism evidence="2 3">
    <name type="scientific">Aplysia californica</name>
    <name type="common">California sea hare</name>
    <dbReference type="NCBI Taxonomy" id="6500"/>
    <lineage>
        <taxon>Eukaryota</taxon>
        <taxon>Metazoa</taxon>
        <taxon>Spiralia</taxon>
        <taxon>Lophotrochozoa</taxon>
        <taxon>Mollusca</taxon>
        <taxon>Gastropoda</taxon>
        <taxon>Heterobranchia</taxon>
        <taxon>Euthyneura</taxon>
        <taxon>Tectipleura</taxon>
        <taxon>Aplysiida</taxon>
        <taxon>Aplysioidea</taxon>
        <taxon>Aplysiidae</taxon>
        <taxon>Aplysia</taxon>
    </lineage>
</organism>
<dbReference type="GeneID" id="106011150"/>
<sequence length="115" mass="12456">MVQVLWPIAVVLAGTAWSAGIYIAYKIKKGKKINPKVPLVCMASGIIAGVLAILVFTMYRSGVYRKHSGYSLHFCVYFVNSCCCLWISSSIMIRNAARCTIGLTGQVISTCNTSG</sequence>
<keyword evidence="1" id="KW-0472">Membrane</keyword>
<keyword evidence="1" id="KW-0812">Transmembrane</keyword>
<evidence type="ECO:0000256" key="1">
    <source>
        <dbReference type="SAM" id="Phobius"/>
    </source>
</evidence>
<accession>A0ABM0ZVB9</accession>
<keyword evidence="1" id="KW-1133">Transmembrane helix</keyword>
<feature type="transmembrane region" description="Helical" evidence="1">
    <location>
        <begin position="37"/>
        <end position="58"/>
    </location>
</feature>
<feature type="non-terminal residue" evidence="3">
    <location>
        <position position="115"/>
    </location>
</feature>
<feature type="transmembrane region" description="Helical" evidence="1">
    <location>
        <begin position="6"/>
        <end position="25"/>
    </location>
</feature>
<protein>
    <submittedName>
        <fullName evidence="3">Uncharacterized protein LOC106011150</fullName>
    </submittedName>
</protein>
<dbReference type="Proteomes" id="UP000694888">
    <property type="component" value="Unplaced"/>
</dbReference>
<keyword evidence="2" id="KW-1185">Reference proteome</keyword>